<feature type="region of interest" description="Disordered" evidence="1">
    <location>
        <begin position="170"/>
        <end position="192"/>
    </location>
</feature>
<accession>A0A8H7DGM4</accession>
<proteinExistence type="predicted"/>
<dbReference type="AlphaFoldDB" id="A0A8H7DGM4"/>
<feature type="region of interest" description="Disordered" evidence="1">
    <location>
        <begin position="111"/>
        <end position="146"/>
    </location>
</feature>
<feature type="region of interest" description="Disordered" evidence="1">
    <location>
        <begin position="1"/>
        <end position="62"/>
    </location>
</feature>
<dbReference type="Proteomes" id="UP000623467">
    <property type="component" value="Unassembled WGS sequence"/>
</dbReference>
<dbReference type="OrthoDB" id="5954824at2759"/>
<dbReference type="EMBL" id="JACAZH010000004">
    <property type="protein sequence ID" value="KAF7370691.1"/>
    <property type="molecule type" value="Genomic_DNA"/>
</dbReference>
<sequence>MSSAPAMQRRKTATAARPGNKNTKRKKLQPSKAPIAAPSTPPRDNSRRKIHFSPSLYSSPSAKLAQHKVAFGASSYFDPSDVFRTPARKRSAASSSAHPITPKRLLFGIDSSSSPFRTPGGGTLSASPFRTPGGSRGGGIFDPHDPSALLNEELNNFGAVGRDSPAGLYGKGTLYDSPNPLDGSPGKWARWW</sequence>
<reference evidence="2" key="1">
    <citation type="submission" date="2020-05" db="EMBL/GenBank/DDBJ databases">
        <title>Mycena genomes resolve the evolution of fungal bioluminescence.</title>
        <authorList>
            <person name="Tsai I.J."/>
        </authorList>
    </citation>
    <scope>NUCLEOTIDE SEQUENCE</scope>
    <source>
        <strain evidence="2">160909Yilan</strain>
    </source>
</reference>
<protein>
    <submittedName>
        <fullName evidence="2">Forkhead box protein I1</fullName>
    </submittedName>
</protein>
<evidence type="ECO:0000313" key="2">
    <source>
        <dbReference type="EMBL" id="KAF7370691.1"/>
    </source>
</evidence>
<comment type="caution">
    <text evidence="2">The sequence shown here is derived from an EMBL/GenBank/DDBJ whole genome shotgun (WGS) entry which is preliminary data.</text>
</comment>
<gene>
    <name evidence="2" type="ORF">MSAN_00702100</name>
</gene>
<evidence type="ECO:0000313" key="3">
    <source>
        <dbReference type="Proteomes" id="UP000623467"/>
    </source>
</evidence>
<organism evidence="2 3">
    <name type="scientific">Mycena sanguinolenta</name>
    <dbReference type="NCBI Taxonomy" id="230812"/>
    <lineage>
        <taxon>Eukaryota</taxon>
        <taxon>Fungi</taxon>
        <taxon>Dikarya</taxon>
        <taxon>Basidiomycota</taxon>
        <taxon>Agaricomycotina</taxon>
        <taxon>Agaricomycetes</taxon>
        <taxon>Agaricomycetidae</taxon>
        <taxon>Agaricales</taxon>
        <taxon>Marasmiineae</taxon>
        <taxon>Mycenaceae</taxon>
        <taxon>Mycena</taxon>
    </lineage>
</organism>
<evidence type="ECO:0000256" key="1">
    <source>
        <dbReference type="SAM" id="MobiDB-lite"/>
    </source>
</evidence>
<keyword evidence="3" id="KW-1185">Reference proteome</keyword>
<name>A0A8H7DGM4_9AGAR</name>